<dbReference type="EMBL" id="QNUK01000447">
    <property type="protein sequence ID" value="KAF5893191.1"/>
    <property type="molecule type" value="Genomic_DNA"/>
</dbReference>
<evidence type="ECO:0000313" key="2">
    <source>
        <dbReference type="EMBL" id="KAF5893191.1"/>
    </source>
</evidence>
<name>A0A8J4WWE2_CLAMG</name>
<dbReference type="Proteomes" id="UP000727407">
    <property type="component" value="Unassembled WGS sequence"/>
</dbReference>
<accession>A0A8J4WWE2</accession>
<keyword evidence="1" id="KW-0812">Transmembrane</keyword>
<sequence>MDEKINPHYCTKCSFLRKLDIYQALHIPTLLHVLFPISRLACLFPTVLLPLTALLITSYLCEAARRLVHGAVGLTCPPRLSHVSR</sequence>
<feature type="transmembrane region" description="Helical" evidence="1">
    <location>
        <begin position="37"/>
        <end position="61"/>
    </location>
</feature>
<dbReference type="AlphaFoldDB" id="A0A8J4WWE2"/>
<keyword evidence="1" id="KW-1133">Transmembrane helix</keyword>
<evidence type="ECO:0000313" key="3">
    <source>
        <dbReference type="Proteomes" id="UP000727407"/>
    </source>
</evidence>
<protein>
    <submittedName>
        <fullName evidence="2">Uncharacterized protein</fullName>
    </submittedName>
</protein>
<comment type="caution">
    <text evidence="2">The sequence shown here is derived from an EMBL/GenBank/DDBJ whole genome shotgun (WGS) entry which is preliminary data.</text>
</comment>
<gene>
    <name evidence="2" type="ORF">DAT39_017102</name>
</gene>
<proteinExistence type="predicted"/>
<reference evidence="2" key="1">
    <citation type="submission" date="2020-07" db="EMBL/GenBank/DDBJ databases">
        <title>Clarias magur genome sequencing, assembly and annotation.</title>
        <authorList>
            <person name="Kushwaha B."/>
            <person name="Kumar R."/>
            <person name="Das P."/>
            <person name="Joshi C.G."/>
            <person name="Kumar D."/>
            <person name="Nagpure N.S."/>
            <person name="Pandey M."/>
            <person name="Agarwal S."/>
            <person name="Srivastava S."/>
            <person name="Singh M."/>
            <person name="Sahoo L."/>
            <person name="Jayasankar P."/>
            <person name="Meher P.K."/>
            <person name="Koringa P.G."/>
            <person name="Iquebal M.A."/>
            <person name="Das S.P."/>
            <person name="Bit A."/>
            <person name="Patnaik S."/>
            <person name="Patel N."/>
            <person name="Shah T.M."/>
            <person name="Hinsu A."/>
            <person name="Jena J.K."/>
        </authorList>
    </citation>
    <scope>NUCLEOTIDE SEQUENCE</scope>
    <source>
        <strain evidence="2">CIFAMagur01</strain>
        <tissue evidence="2">Testis</tissue>
    </source>
</reference>
<organism evidence="2 3">
    <name type="scientific">Clarias magur</name>
    <name type="common">Asian catfish</name>
    <name type="synonym">Macropteronotus magur</name>
    <dbReference type="NCBI Taxonomy" id="1594786"/>
    <lineage>
        <taxon>Eukaryota</taxon>
        <taxon>Metazoa</taxon>
        <taxon>Chordata</taxon>
        <taxon>Craniata</taxon>
        <taxon>Vertebrata</taxon>
        <taxon>Euteleostomi</taxon>
        <taxon>Actinopterygii</taxon>
        <taxon>Neopterygii</taxon>
        <taxon>Teleostei</taxon>
        <taxon>Ostariophysi</taxon>
        <taxon>Siluriformes</taxon>
        <taxon>Clariidae</taxon>
        <taxon>Clarias</taxon>
    </lineage>
</organism>
<keyword evidence="1" id="KW-0472">Membrane</keyword>
<keyword evidence="3" id="KW-1185">Reference proteome</keyword>
<evidence type="ECO:0000256" key="1">
    <source>
        <dbReference type="SAM" id="Phobius"/>
    </source>
</evidence>